<dbReference type="EMBL" id="JADUNO010000032">
    <property type="protein sequence ID" value="MBH1640025.1"/>
    <property type="molecule type" value="Genomic_DNA"/>
</dbReference>
<gene>
    <name evidence="1" type="ORF">I5U57_11290</name>
</gene>
<accession>A0AA41CEG5</accession>
<organism evidence="1 2">
    <name type="scientific">Stenotrophomonas maltophilia</name>
    <name type="common">Pseudomonas maltophilia</name>
    <name type="synonym">Xanthomonas maltophilia</name>
    <dbReference type="NCBI Taxonomy" id="40324"/>
    <lineage>
        <taxon>Bacteria</taxon>
        <taxon>Pseudomonadati</taxon>
        <taxon>Pseudomonadota</taxon>
        <taxon>Gammaproteobacteria</taxon>
        <taxon>Lysobacterales</taxon>
        <taxon>Lysobacteraceae</taxon>
        <taxon>Stenotrophomonas</taxon>
        <taxon>Stenotrophomonas maltophilia group</taxon>
    </lineage>
</organism>
<evidence type="ECO:0000313" key="2">
    <source>
        <dbReference type="Proteomes" id="UP000616785"/>
    </source>
</evidence>
<reference evidence="1" key="1">
    <citation type="submission" date="2020-11" db="EMBL/GenBank/DDBJ databases">
        <title>Enhanced detection system for hospital associated transmission using whole genome sequencing surveillance.</title>
        <authorList>
            <person name="Harrison L.H."/>
            <person name="Van Tyne D."/>
            <person name="Marsh J.W."/>
            <person name="Griffith M.P."/>
            <person name="Snyder D.J."/>
            <person name="Cooper V.S."/>
            <person name="Mustapha M."/>
        </authorList>
    </citation>
    <scope>NUCLEOTIDE SEQUENCE</scope>
    <source>
        <strain evidence="1">STEN00092</strain>
    </source>
</reference>
<dbReference type="AlphaFoldDB" id="A0AA41CEG5"/>
<evidence type="ECO:0000313" key="1">
    <source>
        <dbReference type="EMBL" id="MBH1640025.1"/>
    </source>
</evidence>
<proteinExistence type="predicted"/>
<dbReference type="Proteomes" id="UP000616785">
    <property type="component" value="Unassembled WGS sequence"/>
</dbReference>
<name>A0AA41CEG5_STEMA</name>
<sequence length="213" mass="23914">MLPKILYDASEEIASRLEQLGVTEMALREAIYQGHLQRTRLTPNHPRNFPGLVMWGEVVAALRDQLRPLDWIRQDVGSFPVTVNESLNLAIAVASGDEGTGNPYAHPSNRSKKGRNTVEAIEANRQMVLFEEFMQEIKVDAEGNQTWILMHHTDTSKGEIRFELSLPAEIGNDGKITSWSERILLGSIPFDDDLTEILEPGGPDIDIEIRRKA</sequence>
<protein>
    <submittedName>
        <fullName evidence="1">Uncharacterized protein</fullName>
    </submittedName>
</protein>
<comment type="caution">
    <text evidence="1">The sequence shown here is derived from an EMBL/GenBank/DDBJ whole genome shotgun (WGS) entry which is preliminary data.</text>
</comment>